<organism evidence="5 6">
    <name type="scientific">Paenibacillus agricola</name>
    <dbReference type="NCBI Taxonomy" id="2716264"/>
    <lineage>
        <taxon>Bacteria</taxon>
        <taxon>Bacillati</taxon>
        <taxon>Bacillota</taxon>
        <taxon>Bacilli</taxon>
        <taxon>Bacillales</taxon>
        <taxon>Paenibacillaceae</taxon>
        <taxon>Paenibacillus</taxon>
    </lineage>
</organism>
<evidence type="ECO:0000313" key="5">
    <source>
        <dbReference type="EMBL" id="NHN30850.1"/>
    </source>
</evidence>
<keyword evidence="1" id="KW-0677">Repeat</keyword>
<evidence type="ECO:0000313" key="6">
    <source>
        <dbReference type="Proteomes" id="UP001165962"/>
    </source>
</evidence>
<gene>
    <name evidence="5" type="ORF">G9U52_13510</name>
</gene>
<dbReference type="EMBL" id="JAAOIW010000004">
    <property type="protein sequence ID" value="NHN30850.1"/>
    <property type="molecule type" value="Genomic_DNA"/>
</dbReference>
<evidence type="ECO:0000259" key="4">
    <source>
        <dbReference type="Pfam" id="PF15902"/>
    </source>
</evidence>
<dbReference type="InterPro" id="IPR015943">
    <property type="entry name" value="WD40/YVTN_repeat-like_dom_sf"/>
</dbReference>
<evidence type="ECO:0000256" key="2">
    <source>
        <dbReference type="SAM" id="MobiDB-lite"/>
    </source>
</evidence>
<dbReference type="PANTHER" id="PTHR47199">
    <property type="entry name" value="PHOTOSYSTEM II STABILITY/ASSEMBLY FACTOR HCF136, CHLOROPLASTIC"/>
    <property type="match status" value="1"/>
</dbReference>
<dbReference type="Pfam" id="PF15902">
    <property type="entry name" value="Sortilin-Vps10"/>
    <property type="match status" value="1"/>
</dbReference>
<feature type="compositionally biased region" description="Low complexity" evidence="2">
    <location>
        <begin position="54"/>
        <end position="75"/>
    </location>
</feature>
<evidence type="ECO:0000256" key="1">
    <source>
        <dbReference type="ARBA" id="ARBA00022737"/>
    </source>
</evidence>
<dbReference type="CDD" id="cd15482">
    <property type="entry name" value="Sialidase_non-viral"/>
    <property type="match status" value="1"/>
</dbReference>
<protein>
    <recommendedName>
        <fullName evidence="4">Sortilin N-terminal domain-containing protein</fullName>
    </recommendedName>
</protein>
<name>A0ABX0J605_9BACL</name>
<evidence type="ECO:0000256" key="3">
    <source>
        <dbReference type="SAM" id="SignalP"/>
    </source>
</evidence>
<feature type="domain" description="Sortilin N-terminal" evidence="4">
    <location>
        <begin position="111"/>
        <end position="232"/>
    </location>
</feature>
<accession>A0ABX0J605</accession>
<dbReference type="RefSeq" id="WP_166150260.1">
    <property type="nucleotide sequence ID" value="NZ_JAAOIW010000004.1"/>
</dbReference>
<dbReference type="Gene3D" id="2.130.10.10">
    <property type="entry name" value="YVTN repeat-like/Quinoprotein amine dehydrogenase"/>
    <property type="match status" value="2"/>
</dbReference>
<keyword evidence="3" id="KW-0732">Signal</keyword>
<dbReference type="PANTHER" id="PTHR47199:SF2">
    <property type="entry name" value="PHOTOSYSTEM II STABILITY_ASSEMBLY FACTOR HCF136, CHLOROPLASTIC"/>
    <property type="match status" value="1"/>
</dbReference>
<feature type="region of interest" description="Disordered" evidence="2">
    <location>
        <begin position="43"/>
        <end position="79"/>
    </location>
</feature>
<sequence length="447" mass="48360">MNQQKNLLNSRLIKPKYAVPFVLLSLLFASGCGMDAAANPSSVKNPAHGNADPASSTSTGAGAATPPANTSANASQGAEPSEFQIQTMLTDVHLLGDKLGFAWGVTAKELRLYRTDDGGSKWTAVSPKAEGKPFLASPKEKNTIYFFDRDHIWVYRSAQYEEKPAILRTSDGGKTWSSTELPVTARATGMYFTDPSHGWLLTSSDAAMSKSEKSLYQTKDGGASWKRIMGNTGYLPTENPTPEAIPQLGYARGISFKDASNGFVPIESIEGKLKLYGTTDGGVTWGDIVLPSLEEKEGTSYSITAAPEFWGAERMVGWMPVAVRENEAQHYDALHTSDGGKTWSYQPLQTQSTQAGEAALLTFVNDKEGWSLVEGQMSHTADRGATWQALASDPVLAEAIKAFDYPVKMEFRENGTGWLLLKNGDASTASQSRLLQSLDGGKSWKML</sequence>
<feature type="signal peptide" evidence="3">
    <location>
        <begin position="1"/>
        <end position="37"/>
    </location>
</feature>
<dbReference type="InterPro" id="IPR031778">
    <property type="entry name" value="Sortilin_N"/>
</dbReference>
<comment type="caution">
    <text evidence="5">The sequence shown here is derived from an EMBL/GenBank/DDBJ whole genome shotgun (WGS) entry which is preliminary data.</text>
</comment>
<dbReference type="SUPFAM" id="SSF110296">
    <property type="entry name" value="Oligoxyloglucan reducing end-specific cellobiohydrolase"/>
    <property type="match status" value="2"/>
</dbReference>
<feature type="chain" id="PRO_5047032712" description="Sortilin N-terminal domain-containing protein" evidence="3">
    <location>
        <begin position="38"/>
        <end position="447"/>
    </location>
</feature>
<reference evidence="5" key="1">
    <citation type="submission" date="2020-03" db="EMBL/GenBank/DDBJ databases">
        <title>Draft sequencing of Paenibacilllus sp. S3N08.</title>
        <authorList>
            <person name="Kim D.-U."/>
        </authorList>
    </citation>
    <scope>NUCLEOTIDE SEQUENCE</scope>
    <source>
        <strain evidence="5">S3N08</strain>
    </source>
</reference>
<keyword evidence="6" id="KW-1185">Reference proteome</keyword>
<proteinExistence type="predicted"/>
<dbReference type="Proteomes" id="UP001165962">
    <property type="component" value="Unassembled WGS sequence"/>
</dbReference>
<dbReference type="PROSITE" id="PS51257">
    <property type="entry name" value="PROKAR_LIPOPROTEIN"/>
    <property type="match status" value="1"/>
</dbReference>